<name>A0AAJ8MNJ4_9TREE</name>
<gene>
    <name evidence="1" type="ORF">I206_101847</name>
</gene>
<sequence>MSADVPQCMAYIITHQTKKSKISITSPPLPLPLELISLILTHLYEVDRASLATACQVSKAMFQVAAPILYRQIHVSPLIWRDSRNDHSPDRFTPTGKEKTNTRKKKILKNAEIVIIDSHHATWCGNKSFKYPNLKTLVLNLTVNGFGPVLHGNDILEKQCSLVKCLQPKKLVLFGMTLTSITTYEMFGVPPKIFENIEQLTLVAPMEPIKPRSIWGGFSDMPKLKKLVWIFHTAHPALKWSSGSQALLGEGGAPKKTDLNALGHFLREVSDIPTYVVNSGSLHPNYVGKVAGSKVEIKGNVVDYLENLMSEGEIGPWFSSGWKEGISDTEKQEKKEKFRKRFDNIRFISMKEYLENHDWTGEILPDEAKLWIA</sequence>
<dbReference type="Proteomes" id="UP000094020">
    <property type="component" value="Chromosome 2"/>
</dbReference>
<keyword evidence="2" id="KW-1185">Reference proteome</keyword>
<dbReference type="AlphaFoldDB" id="A0AAJ8MNJ4"/>
<dbReference type="EMBL" id="CP144520">
    <property type="protein sequence ID" value="WWC67928.1"/>
    <property type="molecule type" value="Genomic_DNA"/>
</dbReference>
<reference evidence="1" key="2">
    <citation type="submission" date="2024-02" db="EMBL/GenBank/DDBJ databases">
        <title>Comparative genomics of Cryptococcus and Kwoniella reveals pathogenesis evolution and contrasting modes of karyotype evolution via chromosome fusion or intercentromeric recombination.</title>
        <authorList>
            <person name="Coelho M.A."/>
            <person name="David-Palma M."/>
            <person name="Shea T."/>
            <person name="Bowers K."/>
            <person name="McGinley-Smith S."/>
            <person name="Mohammad A.W."/>
            <person name="Gnirke A."/>
            <person name="Yurkov A.M."/>
            <person name="Nowrousian M."/>
            <person name="Sun S."/>
            <person name="Cuomo C.A."/>
            <person name="Heitman J."/>
        </authorList>
    </citation>
    <scope>NUCLEOTIDE SEQUENCE</scope>
    <source>
        <strain evidence="1">CBS 10737</strain>
    </source>
</reference>
<evidence type="ECO:0000313" key="2">
    <source>
        <dbReference type="Proteomes" id="UP000094020"/>
    </source>
</evidence>
<dbReference type="GeneID" id="30175431"/>
<protein>
    <recommendedName>
        <fullName evidence="3">F-box domain-containing protein</fullName>
    </recommendedName>
</protein>
<evidence type="ECO:0000313" key="1">
    <source>
        <dbReference type="EMBL" id="WWC67928.1"/>
    </source>
</evidence>
<accession>A0AAJ8MNJ4</accession>
<dbReference type="KEGG" id="kpin:30175431"/>
<dbReference type="RefSeq" id="XP_019008503.2">
    <property type="nucleotide sequence ID" value="XM_019158757.2"/>
</dbReference>
<evidence type="ECO:0008006" key="3">
    <source>
        <dbReference type="Google" id="ProtNLM"/>
    </source>
</evidence>
<reference evidence="1" key="1">
    <citation type="submission" date="2013-07" db="EMBL/GenBank/DDBJ databases">
        <authorList>
            <consortium name="The Broad Institute Genome Sequencing Platform"/>
            <person name="Cuomo C."/>
            <person name="Litvintseva A."/>
            <person name="Chen Y."/>
            <person name="Heitman J."/>
            <person name="Sun S."/>
            <person name="Springer D."/>
            <person name="Dromer F."/>
            <person name="Young S.K."/>
            <person name="Zeng Q."/>
            <person name="Gargeya S."/>
            <person name="Fitzgerald M."/>
            <person name="Abouelleil A."/>
            <person name="Alvarado L."/>
            <person name="Berlin A.M."/>
            <person name="Chapman S.B."/>
            <person name="Dewar J."/>
            <person name="Goldberg J."/>
            <person name="Griggs A."/>
            <person name="Gujja S."/>
            <person name="Hansen M."/>
            <person name="Howarth C."/>
            <person name="Imamovic A."/>
            <person name="Larimer J."/>
            <person name="McCowan C."/>
            <person name="Murphy C."/>
            <person name="Pearson M."/>
            <person name="Priest M."/>
            <person name="Roberts A."/>
            <person name="Saif S."/>
            <person name="Shea T."/>
            <person name="Sykes S."/>
            <person name="Wortman J."/>
            <person name="Nusbaum C."/>
            <person name="Birren B."/>
        </authorList>
    </citation>
    <scope>NUCLEOTIDE SEQUENCE</scope>
    <source>
        <strain evidence="1">CBS 10737</strain>
    </source>
</reference>
<organism evidence="1 2">
    <name type="scientific">Kwoniella pini CBS 10737</name>
    <dbReference type="NCBI Taxonomy" id="1296096"/>
    <lineage>
        <taxon>Eukaryota</taxon>
        <taxon>Fungi</taxon>
        <taxon>Dikarya</taxon>
        <taxon>Basidiomycota</taxon>
        <taxon>Agaricomycotina</taxon>
        <taxon>Tremellomycetes</taxon>
        <taxon>Tremellales</taxon>
        <taxon>Cryptococcaceae</taxon>
        <taxon>Kwoniella</taxon>
    </lineage>
</organism>
<proteinExistence type="predicted"/>